<name>A0AAP0IBD3_9MAGN</name>
<reference evidence="2 3" key="1">
    <citation type="submission" date="2024-01" db="EMBL/GenBank/DDBJ databases">
        <title>Genome assemblies of Stephania.</title>
        <authorList>
            <person name="Yang L."/>
        </authorList>
    </citation>
    <scope>NUCLEOTIDE SEQUENCE [LARGE SCALE GENOMIC DNA]</scope>
    <source>
        <strain evidence="2">JXDWG</strain>
        <tissue evidence="2">Leaf</tissue>
    </source>
</reference>
<accession>A0AAP0IBD3</accession>
<gene>
    <name evidence="2" type="ORF">Scep_019626</name>
</gene>
<feature type="compositionally biased region" description="Basic and acidic residues" evidence="1">
    <location>
        <begin position="58"/>
        <end position="74"/>
    </location>
</feature>
<evidence type="ECO:0000313" key="2">
    <source>
        <dbReference type="EMBL" id="KAK9112107.1"/>
    </source>
</evidence>
<evidence type="ECO:0000313" key="3">
    <source>
        <dbReference type="Proteomes" id="UP001419268"/>
    </source>
</evidence>
<evidence type="ECO:0000256" key="1">
    <source>
        <dbReference type="SAM" id="MobiDB-lite"/>
    </source>
</evidence>
<dbReference type="EMBL" id="JBBNAG010000008">
    <property type="protein sequence ID" value="KAK9112107.1"/>
    <property type="molecule type" value="Genomic_DNA"/>
</dbReference>
<organism evidence="2 3">
    <name type="scientific">Stephania cephalantha</name>
    <dbReference type="NCBI Taxonomy" id="152367"/>
    <lineage>
        <taxon>Eukaryota</taxon>
        <taxon>Viridiplantae</taxon>
        <taxon>Streptophyta</taxon>
        <taxon>Embryophyta</taxon>
        <taxon>Tracheophyta</taxon>
        <taxon>Spermatophyta</taxon>
        <taxon>Magnoliopsida</taxon>
        <taxon>Ranunculales</taxon>
        <taxon>Menispermaceae</taxon>
        <taxon>Menispermoideae</taxon>
        <taxon>Cissampelideae</taxon>
        <taxon>Stephania</taxon>
    </lineage>
</organism>
<comment type="caution">
    <text evidence="2">The sequence shown here is derived from an EMBL/GenBank/DDBJ whole genome shotgun (WGS) entry which is preliminary data.</text>
</comment>
<dbReference type="AlphaFoldDB" id="A0AAP0IBD3"/>
<proteinExistence type="predicted"/>
<feature type="compositionally biased region" description="Low complexity" evidence="1">
    <location>
        <begin position="75"/>
        <end position="90"/>
    </location>
</feature>
<feature type="region of interest" description="Disordered" evidence="1">
    <location>
        <begin position="45"/>
        <end position="90"/>
    </location>
</feature>
<keyword evidence="3" id="KW-1185">Reference proteome</keyword>
<dbReference type="Proteomes" id="UP001419268">
    <property type="component" value="Unassembled WGS sequence"/>
</dbReference>
<sequence length="90" mass="9374">MAWTTELTGGGRLKNKQRLGEARLQLAAASGGAVHQDAGEDWWIGGNGPVATVSPRSDAPKRGGDDDQRRDDARSGTAARGEAATTTRGE</sequence>
<protein>
    <submittedName>
        <fullName evidence="2">Uncharacterized protein</fullName>
    </submittedName>
</protein>